<protein>
    <submittedName>
        <fullName evidence="2">Uncharacterized protein</fullName>
    </submittedName>
</protein>
<sequence>MYKKFKGSIERHSPLLVGALSLILVFVLNLGACSIPNTKELLSSGVNVASISVGFLIASISVMVGLKNNPNLTYLQIEYRPGLSYLDLLKSYLKFSVTVSFIYAISSAGLLMFNQQEISYVFDQLFKLWIVLSLTFLVSLFRIIKVLANLLDDVFK</sequence>
<keyword evidence="1" id="KW-0472">Membrane</keyword>
<feature type="transmembrane region" description="Helical" evidence="1">
    <location>
        <begin position="12"/>
        <end position="33"/>
    </location>
</feature>
<accession>A0ABY4GZT3</accession>
<evidence type="ECO:0000256" key="1">
    <source>
        <dbReference type="SAM" id="Phobius"/>
    </source>
</evidence>
<organism evidence="2 3">
    <name type="scientific">Halobacillus shinanisalinarum</name>
    <dbReference type="NCBI Taxonomy" id="2932258"/>
    <lineage>
        <taxon>Bacteria</taxon>
        <taxon>Bacillati</taxon>
        <taxon>Bacillota</taxon>
        <taxon>Bacilli</taxon>
        <taxon>Bacillales</taxon>
        <taxon>Bacillaceae</taxon>
        <taxon>Halobacillus</taxon>
    </lineage>
</organism>
<keyword evidence="3" id="KW-1185">Reference proteome</keyword>
<dbReference type="RefSeq" id="WP_244753004.1">
    <property type="nucleotide sequence ID" value="NZ_CP095074.1"/>
</dbReference>
<dbReference type="Proteomes" id="UP000831880">
    <property type="component" value="Chromosome"/>
</dbReference>
<dbReference type="EMBL" id="CP095074">
    <property type="protein sequence ID" value="UOQ93404.1"/>
    <property type="molecule type" value="Genomic_DNA"/>
</dbReference>
<proteinExistence type="predicted"/>
<gene>
    <name evidence="2" type="ORF">MUO14_24045</name>
</gene>
<evidence type="ECO:0000313" key="2">
    <source>
        <dbReference type="EMBL" id="UOQ93404.1"/>
    </source>
</evidence>
<evidence type="ECO:0000313" key="3">
    <source>
        <dbReference type="Proteomes" id="UP000831880"/>
    </source>
</evidence>
<reference evidence="2 3" key="1">
    <citation type="submission" date="2022-04" db="EMBL/GenBank/DDBJ databases">
        <title>Halobacillus sp. isolated from saltern.</title>
        <authorList>
            <person name="Won M."/>
            <person name="Lee C.-M."/>
            <person name="Woen H.-Y."/>
            <person name="Kwon S.-W."/>
        </authorList>
    </citation>
    <scope>NUCLEOTIDE SEQUENCE [LARGE SCALE GENOMIC DNA]</scope>
    <source>
        <strain evidence="2 3">SSTM10-2</strain>
    </source>
</reference>
<keyword evidence="1" id="KW-1133">Transmembrane helix</keyword>
<feature type="transmembrane region" description="Helical" evidence="1">
    <location>
        <begin position="45"/>
        <end position="66"/>
    </location>
</feature>
<feature type="transmembrane region" description="Helical" evidence="1">
    <location>
        <begin position="92"/>
        <end position="113"/>
    </location>
</feature>
<keyword evidence="1" id="KW-0812">Transmembrane</keyword>
<name>A0ABY4GZT3_9BACI</name>
<feature type="transmembrane region" description="Helical" evidence="1">
    <location>
        <begin position="125"/>
        <end position="144"/>
    </location>
</feature>